<protein>
    <recommendedName>
        <fullName evidence="4">cytochrome-c oxidase</fullName>
        <ecNumber evidence="4">7.1.1.9</ecNumber>
    </recommendedName>
</protein>
<evidence type="ECO:0000256" key="15">
    <source>
        <dbReference type="ARBA" id="ARBA00023008"/>
    </source>
</evidence>
<evidence type="ECO:0000256" key="3">
    <source>
        <dbReference type="ARBA" id="ARBA00009578"/>
    </source>
</evidence>
<feature type="transmembrane region" description="Helical" evidence="19">
    <location>
        <begin position="669"/>
        <end position="694"/>
    </location>
</feature>
<reference evidence="21 22" key="1">
    <citation type="submission" date="2019-03" db="EMBL/GenBank/DDBJ databases">
        <title>Genomic Encyclopedia of Type Strains, Phase IV (KMG-IV): sequencing the most valuable type-strain genomes for metagenomic binning, comparative biology and taxonomic classification.</title>
        <authorList>
            <person name="Goeker M."/>
        </authorList>
    </citation>
    <scope>NUCLEOTIDE SEQUENCE [LARGE SCALE GENOMIC DNA]</scope>
    <source>
        <strain evidence="21 22">DSM 1709</strain>
    </source>
</reference>
<name>A0A4R2MR36_RUBGE</name>
<dbReference type="PROSITE" id="PS50855">
    <property type="entry name" value="COX1"/>
    <property type="match status" value="1"/>
</dbReference>
<dbReference type="InterPro" id="IPR000883">
    <property type="entry name" value="Cyt_C_Oxase_1"/>
</dbReference>
<dbReference type="GO" id="GO:0004129">
    <property type="term" value="F:cytochrome-c oxidase activity"/>
    <property type="evidence" value="ECO:0007669"/>
    <property type="project" value="UniProtKB-EC"/>
</dbReference>
<evidence type="ECO:0000313" key="22">
    <source>
        <dbReference type="Proteomes" id="UP000295106"/>
    </source>
</evidence>
<dbReference type="InterPro" id="IPR036927">
    <property type="entry name" value="Cyt_c_oxase-like_su1_sf"/>
</dbReference>
<dbReference type="GO" id="GO:0015990">
    <property type="term" value="P:electron transport coupled proton transport"/>
    <property type="evidence" value="ECO:0007669"/>
    <property type="project" value="InterPro"/>
</dbReference>
<dbReference type="UniPathway" id="UPA00705"/>
<feature type="transmembrane region" description="Helical" evidence="19">
    <location>
        <begin position="333"/>
        <end position="357"/>
    </location>
</feature>
<dbReference type="PRINTS" id="PR01165">
    <property type="entry name" value="CYCOXIDASEI"/>
</dbReference>
<feature type="transmembrane region" description="Helical" evidence="19">
    <location>
        <begin position="300"/>
        <end position="321"/>
    </location>
</feature>
<feature type="transmembrane region" description="Helical" evidence="19">
    <location>
        <begin position="47"/>
        <end position="69"/>
    </location>
</feature>
<evidence type="ECO:0000256" key="12">
    <source>
        <dbReference type="ARBA" id="ARBA00022982"/>
    </source>
</evidence>
<evidence type="ECO:0000256" key="18">
    <source>
        <dbReference type="RuleBase" id="RU000370"/>
    </source>
</evidence>
<feature type="transmembrane region" description="Helical" evidence="19">
    <location>
        <begin position="824"/>
        <end position="846"/>
    </location>
</feature>
<accession>A0A4R2MR36</accession>
<evidence type="ECO:0000256" key="7">
    <source>
        <dbReference type="ARBA" id="ARBA00022617"/>
    </source>
</evidence>
<evidence type="ECO:0000256" key="19">
    <source>
        <dbReference type="SAM" id="Phobius"/>
    </source>
</evidence>
<feature type="transmembrane region" description="Helical" evidence="19">
    <location>
        <begin position="620"/>
        <end position="637"/>
    </location>
</feature>
<dbReference type="GO" id="GO:0006119">
    <property type="term" value="P:oxidative phosphorylation"/>
    <property type="evidence" value="ECO:0007669"/>
    <property type="project" value="UniProtKB-UniPathway"/>
</dbReference>
<keyword evidence="6" id="KW-1003">Cell membrane</keyword>
<evidence type="ECO:0000256" key="14">
    <source>
        <dbReference type="ARBA" id="ARBA00023004"/>
    </source>
</evidence>
<evidence type="ECO:0000256" key="4">
    <source>
        <dbReference type="ARBA" id="ARBA00012949"/>
    </source>
</evidence>
<dbReference type="AlphaFoldDB" id="A0A4R2MR36"/>
<keyword evidence="16 19" id="KW-0472">Membrane</keyword>
<dbReference type="InterPro" id="IPR023616">
    <property type="entry name" value="Cyt_c_oxase-like_su1_dom"/>
</dbReference>
<dbReference type="InterPro" id="IPR014241">
    <property type="entry name" value="Cyt_c_oxidase_su1_bac"/>
</dbReference>
<evidence type="ECO:0000256" key="17">
    <source>
        <dbReference type="ARBA" id="ARBA00047816"/>
    </source>
</evidence>
<dbReference type="SUPFAM" id="SSF81452">
    <property type="entry name" value="Cytochrome c oxidase subunit III-like"/>
    <property type="match status" value="1"/>
</dbReference>
<dbReference type="PANTHER" id="PTHR10422">
    <property type="entry name" value="CYTOCHROME C OXIDASE SUBUNIT 1"/>
    <property type="match status" value="1"/>
</dbReference>
<organism evidence="21 22">
    <name type="scientific">Rubrivivax gelatinosus</name>
    <name type="common">Rhodocyclus gelatinosus</name>
    <name type="synonym">Rhodopseudomonas gelatinosa</name>
    <dbReference type="NCBI Taxonomy" id="28068"/>
    <lineage>
        <taxon>Bacteria</taxon>
        <taxon>Pseudomonadati</taxon>
        <taxon>Pseudomonadota</taxon>
        <taxon>Betaproteobacteria</taxon>
        <taxon>Burkholderiales</taxon>
        <taxon>Sphaerotilaceae</taxon>
        <taxon>Rubrivivax</taxon>
    </lineage>
</organism>
<feature type="transmembrane region" description="Helical" evidence="19">
    <location>
        <begin position="597"/>
        <end position="614"/>
    </location>
</feature>
<feature type="transmembrane region" description="Helical" evidence="19">
    <location>
        <begin position="134"/>
        <end position="156"/>
    </location>
</feature>
<keyword evidence="11" id="KW-1278">Translocase</keyword>
<evidence type="ECO:0000256" key="13">
    <source>
        <dbReference type="ARBA" id="ARBA00022989"/>
    </source>
</evidence>
<dbReference type="GO" id="GO:0022904">
    <property type="term" value="P:respiratory electron transport chain"/>
    <property type="evidence" value="ECO:0007669"/>
    <property type="project" value="TreeGrafter"/>
</dbReference>
<evidence type="ECO:0000256" key="10">
    <source>
        <dbReference type="ARBA" id="ARBA00022723"/>
    </source>
</evidence>
<dbReference type="GO" id="GO:0046872">
    <property type="term" value="F:metal ion binding"/>
    <property type="evidence" value="ECO:0007669"/>
    <property type="project" value="UniProtKB-KW"/>
</dbReference>
<dbReference type="NCBIfam" id="TIGR02891">
    <property type="entry name" value="CtaD_CoxA"/>
    <property type="match status" value="1"/>
</dbReference>
<comment type="caution">
    <text evidence="21">The sequence shown here is derived from an EMBL/GenBank/DDBJ whole genome shotgun (WGS) entry which is preliminary data.</text>
</comment>
<keyword evidence="7 18" id="KW-0349">Heme</keyword>
<evidence type="ECO:0000256" key="6">
    <source>
        <dbReference type="ARBA" id="ARBA00022475"/>
    </source>
</evidence>
<evidence type="ECO:0000256" key="9">
    <source>
        <dbReference type="ARBA" id="ARBA00022692"/>
    </source>
</evidence>
<sequence>MNGPLASEPADDGAPPREPQALHAEFERVWGNPKGWQALAVVNHGSIAARFVVTGGVFFLIAGLLAMLMRAQLAQPGHQVLGPEAYAQAFTMHGTLMMFLFAVPVLQGVAAWLLPKMLGARDLVFPRLSAFGYWCYAFGGTLLTASLLLGVAPDAGWFLYTPLSSGRHSPGPNSDFWLIGVTFVEISTMSAAIEATVAILRTRAAGMSLDRMPIFAWAMLVTSLMIVVGFPPLILGSLLLELERAAGWAFFDPARGGDPLLWQHLFWLFGHPEVYIIFLPAAGIVSTLVAAHAQRPLVGYRWVVVAMVSTGFLSFGLWVHHMFAVGIPALAQAFFSAASMLVAIPTGVQVFAWIATLWAGRPSGNVPMLWLGGFLFVFVAGGLTGVMLALVPFDWQVHDTHFVVAHFHYVLVGGMLFPLVAALYHWLPLASGRLSSPRLARLGFWLSFVGFNGSFLVMHWTGLMGMPRRVWRYDAGLGWDLPNLVSSVFSFVMAFGVAVVLLDLLLHARLGRRAPPNPWNADTLEWAAGMPPRAYNFASLPRLATRHPLWERPELLRTIAEGRHALPQAAHGRRETLGCDPLNGQPREVIHLPGNSWLPLVAATLLAALCIALLAKHYSAAALLGLAALGVLLRWSWLNGAHPQAVAGEAADLPQGLALHSRTFDGPGLWGMGLALLADAALYGSLLFAWAYLWTVAPGFKPPAQAALPGWALGAVAAAFGAGHLLQRQAVARLRRSMAGRLAATMAAAAACGGAGAAGLGLLLATAPLQPTTNAHDAVVVFTLGFLLVHGVLAGVMSALQAARVRAGHVGVAAPYEPTVVARFWGFSVGAAVLAWAALSGLPAAFGGSA</sequence>
<dbReference type="GO" id="GO:0020037">
    <property type="term" value="F:heme binding"/>
    <property type="evidence" value="ECO:0007669"/>
    <property type="project" value="InterPro"/>
</dbReference>
<feature type="domain" description="Cytochrome oxidase subunit I profile" evidence="20">
    <location>
        <begin position="36"/>
        <end position="544"/>
    </location>
</feature>
<feature type="transmembrane region" description="Helical" evidence="19">
    <location>
        <begin position="481"/>
        <end position="506"/>
    </location>
</feature>
<dbReference type="EC" id="7.1.1.9" evidence="4"/>
<comment type="catalytic activity">
    <reaction evidence="17">
        <text>4 Fe(II)-[cytochrome c] + O2 + 8 H(+)(in) = 4 Fe(III)-[cytochrome c] + 2 H2O + 4 H(+)(out)</text>
        <dbReference type="Rhea" id="RHEA:11436"/>
        <dbReference type="Rhea" id="RHEA-COMP:10350"/>
        <dbReference type="Rhea" id="RHEA-COMP:14399"/>
        <dbReference type="ChEBI" id="CHEBI:15377"/>
        <dbReference type="ChEBI" id="CHEBI:15378"/>
        <dbReference type="ChEBI" id="CHEBI:15379"/>
        <dbReference type="ChEBI" id="CHEBI:29033"/>
        <dbReference type="ChEBI" id="CHEBI:29034"/>
        <dbReference type="EC" id="7.1.1.9"/>
    </reaction>
</comment>
<gene>
    <name evidence="21" type="ORF">EV684_101538</name>
</gene>
<feature type="transmembrane region" description="Helical" evidence="19">
    <location>
        <begin position="89"/>
        <end position="114"/>
    </location>
</feature>
<feature type="transmembrane region" description="Helical" evidence="19">
    <location>
        <begin position="439"/>
        <end position="461"/>
    </location>
</feature>
<comment type="similarity">
    <text evidence="3 18">Belongs to the heme-copper respiratory oxidase family.</text>
</comment>
<feature type="transmembrane region" description="Helical" evidence="19">
    <location>
        <begin position="176"/>
        <end position="200"/>
    </location>
</feature>
<keyword evidence="5 18" id="KW-0813">Transport</keyword>
<comment type="pathway">
    <text evidence="2">Energy metabolism; oxidative phosphorylation.</text>
</comment>
<dbReference type="InterPro" id="IPR023615">
    <property type="entry name" value="Cyt_c_Oxase_su1_BS"/>
</dbReference>
<dbReference type="RefSeq" id="WP_132644651.1">
    <property type="nucleotide sequence ID" value="NZ_CP181386.1"/>
</dbReference>
<dbReference type="InterPro" id="IPR035973">
    <property type="entry name" value="Cyt_c_oxidase_su3-like_sf"/>
</dbReference>
<dbReference type="Pfam" id="PF00115">
    <property type="entry name" value="COX1"/>
    <property type="match status" value="1"/>
</dbReference>
<evidence type="ECO:0000259" key="20">
    <source>
        <dbReference type="PROSITE" id="PS50855"/>
    </source>
</evidence>
<dbReference type="PANTHER" id="PTHR10422:SF35">
    <property type="entry name" value="CYTOCHROME BO(3) UBIQUINOL OXIDASE SUBUNIT 1"/>
    <property type="match status" value="1"/>
</dbReference>
<dbReference type="Gene3D" id="1.20.210.10">
    <property type="entry name" value="Cytochrome c oxidase-like, subunit I domain"/>
    <property type="match status" value="1"/>
</dbReference>
<evidence type="ECO:0000256" key="5">
    <source>
        <dbReference type="ARBA" id="ARBA00022448"/>
    </source>
</evidence>
<evidence type="ECO:0000313" key="21">
    <source>
        <dbReference type="EMBL" id="TCP05666.1"/>
    </source>
</evidence>
<comment type="subcellular location">
    <subcellularLocation>
        <location evidence="1">Cell membrane</location>
        <topology evidence="1">Multi-pass membrane protein</topology>
    </subcellularLocation>
</comment>
<dbReference type="OrthoDB" id="9803294at2"/>
<dbReference type="PROSITE" id="PS00077">
    <property type="entry name" value="COX1_CUB"/>
    <property type="match status" value="1"/>
</dbReference>
<keyword evidence="12 18" id="KW-0249">Electron transport</keyword>
<feature type="transmembrane region" description="Helical" evidence="19">
    <location>
        <begin position="405"/>
        <end position="427"/>
    </location>
</feature>
<dbReference type="Proteomes" id="UP000295106">
    <property type="component" value="Unassembled WGS sequence"/>
</dbReference>
<feature type="transmembrane region" description="Helical" evidence="19">
    <location>
        <begin position="274"/>
        <end position="293"/>
    </location>
</feature>
<dbReference type="EMBL" id="SLXD01000001">
    <property type="protein sequence ID" value="TCP05666.1"/>
    <property type="molecule type" value="Genomic_DNA"/>
</dbReference>
<keyword evidence="9 18" id="KW-0812">Transmembrane</keyword>
<feature type="transmembrane region" description="Helical" evidence="19">
    <location>
        <begin position="779"/>
        <end position="803"/>
    </location>
</feature>
<feature type="transmembrane region" description="Helical" evidence="19">
    <location>
        <begin position="706"/>
        <end position="726"/>
    </location>
</feature>
<feature type="transmembrane region" description="Helical" evidence="19">
    <location>
        <begin position="747"/>
        <end position="767"/>
    </location>
</feature>
<dbReference type="GO" id="GO:0005886">
    <property type="term" value="C:plasma membrane"/>
    <property type="evidence" value="ECO:0007669"/>
    <property type="project" value="UniProtKB-SubCell"/>
</dbReference>
<evidence type="ECO:0000256" key="16">
    <source>
        <dbReference type="ARBA" id="ARBA00023136"/>
    </source>
</evidence>
<keyword evidence="15" id="KW-0186">Copper</keyword>
<feature type="transmembrane region" description="Helical" evidence="19">
    <location>
        <begin position="369"/>
        <end position="393"/>
    </location>
</feature>
<keyword evidence="8 18" id="KW-0679">Respiratory chain</keyword>
<evidence type="ECO:0000256" key="11">
    <source>
        <dbReference type="ARBA" id="ARBA00022967"/>
    </source>
</evidence>
<keyword evidence="13 19" id="KW-1133">Transmembrane helix</keyword>
<feature type="transmembrane region" description="Helical" evidence="19">
    <location>
        <begin position="212"/>
        <end position="234"/>
    </location>
</feature>
<dbReference type="SUPFAM" id="SSF81442">
    <property type="entry name" value="Cytochrome c oxidase subunit I-like"/>
    <property type="match status" value="1"/>
</dbReference>
<evidence type="ECO:0000256" key="8">
    <source>
        <dbReference type="ARBA" id="ARBA00022660"/>
    </source>
</evidence>
<evidence type="ECO:0000256" key="2">
    <source>
        <dbReference type="ARBA" id="ARBA00004673"/>
    </source>
</evidence>
<evidence type="ECO:0000256" key="1">
    <source>
        <dbReference type="ARBA" id="ARBA00004651"/>
    </source>
</evidence>
<dbReference type="GeneID" id="99687261"/>
<keyword evidence="10" id="KW-0479">Metal-binding</keyword>
<proteinExistence type="inferred from homology"/>
<keyword evidence="14" id="KW-0408">Iron</keyword>